<dbReference type="GO" id="GO:0043005">
    <property type="term" value="C:neuron projection"/>
    <property type="evidence" value="ECO:0007669"/>
    <property type="project" value="TreeGrafter"/>
</dbReference>
<dbReference type="InterPro" id="IPR016616">
    <property type="entry name" value="Bardet-Biedl_syndrome_2_prot"/>
</dbReference>
<gene>
    <name evidence="15" type="ORF">SPHA_74337</name>
</gene>
<evidence type="ECO:0000259" key="14">
    <source>
        <dbReference type="Pfam" id="PF23353"/>
    </source>
</evidence>
<feature type="coiled-coil region" evidence="8">
    <location>
        <begin position="311"/>
        <end position="338"/>
    </location>
</feature>
<dbReference type="Pfam" id="PF23353">
    <property type="entry name" value="BBS2_hp"/>
    <property type="match status" value="1"/>
</dbReference>
<protein>
    <recommendedName>
        <fullName evidence="7">Bardet-Biedl syndrome 2 protein homolog</fullName>
    </recommendedName>
</protein>
<evidence type="ECO:0000259" key="11">
    <source>
        <dbReference type="Pfam" id="PF14783"/>
    </source>
</evidence>
<evidence type="ECO:0000256" key="4">
    <source>
        <dbReference type="ARBA" id="ARBA00023069"/>
    </source>
</evidence>
<dbReference type="Gene3D" id="2.130.10.10">
    <property type="entry name" value="YVTN repeat-like/Quinoprotein amine dehydrogenase"/>
    <property type="match status" value="1"/>
</dbReference>
<dbReference type="GO" id="GO:0031514">
    <property type="term" value="C:motile cilium"/>
    <property type="evidence" value="ECO:0007669"/>
    <property type="project" value="TreeGrafter"/>
</dbReference>
<feature type="domain" description="BBS2 GAE" evidence="10">
    <location>
        <begin position="377"/>
        <end position="461"/>
    </location>
</feature>
<dbReference type="PANTHER" id="PTHR32465">
    <property type="entry name" value="BARDET-BIEDL SYNDROME 2 PROTEIN"/>
    <property type="match status" value="1"/>
</dbReference>
<dbReference type="GO" id="GO:0034464">
    <property type="term" value="C:BBSome"/>
    <property type="evidence" value="ECO:0007669"/>
    <property type="project" value="UniProtKB-UniRule"/>
</dbReference>
<organism evidence="15 16">
    <name type="scientific">Acanthosepion pharaonis</name>
    <name type="common">Pharaoh cuttlefish</name>
    <name type="synonym">Sepia pharaonis</name>
    <dbReference type="NCBI Taxonomy" id="158019"/>
    <lineage>
        <taxon>Eukaryota</taxon>
        <taxon>Metazoa</taxon>
        <taxon>Spiralia</taxon>
        <taxon>Lophotrochozoa</taxon>
        <taxon>Mollusca</taxon>
        <taxon>Cephalopoda</taxon>
        <taxon>Coleoidea</taxon>
        <taxon>Decapodiformes</taxon>
        <taxon>Sepiida</taxon>
        <taxon>Sepiina</taxon>
        <taxon>Sepiidae</taxon>
        <taxon>Acanthosepion</taxon>
    </lineage>
</organism>
<dbReference type="OrthoDB" id="2120021at2759"/>
<dbReference type="GO" id="GO:0016020">
    <property type="term" value="C:membrane"/>
    <property type="evidence" value="ECO:0007669"/>
    <property type="project" value="TreeGrafter"/>
</dbReference>
<feature type="domain" description="BBS2 platform" evidence="12">
    <location>
        <begin position="468"/>
        <end position="554"/>
    </location>
</feature>
<feature type="domain" description="Ciliary BBSome complex subunit 2 N-terminal" evidence="9">
    <location>
        <begin position="3"/>
        <end position="106"/>
    </location>
</feature>
<dbReference type="InterPro" id="IPR029430">
    <property type="entry name" value="BBS2_N"/>
</dbReference>
<sequence>MVTIGKYFGDYPALTCATNGDKVFIHTPHKLSESCRPQSANVGGDVSLLNINQKVSSICAGNLNPSLDYDVLMVGTDTNLIAYDIAQNMDLFYRETPDGANAITFGTLGSFQDQLAIVGGNCSIQGFDCEGNDQFWTVTGDNVRSLALVDFDKDGHKELIVGSEDFDIRVFREDEIIAEMTETETITCLHPIDECKFGYALGNGTIGVYERASRSWRIKSKSHAVSIHSFDLNNDGVPELITGWSNGKIDVRNESSGEVIFRDNFNSSVAGIVQGAYTQPGNDQLICCSVEGEVRGYNSLTPQKGQTLMDINVEQEMIRELTQKKQTLLMELKNYQDNLSQSQKPLTEEFDKPGSLIPVNTQVETELSVQPETQESPAHVLLTISTNNDTIIRAVTIFAEGIFDGESHVIHPNANRLSSSLKMPLILPKDTPVDAHVKVLVGYKNCVHYHVFEINRFVPRFSMYILCSQLPVPEPEGYVKFTINDRVQRVCIWINQNFLLKELLQAGNNLHLSFMSMRNQTPLLFKMDQFKQVIIQTDDLDVAGNIVQSLATYLKIEDLNVAAHFPEELKSLNALIEKVDGLNSMRQTLTAGIADHSNLIRSMVVRAEDTRLIGDIKAMKQGYTELYHLNQDLLRDYNIRCNNHTELVSCLKQVNLVIQKASRLRVGKYKTQVVTACRAAIKNNNISALVKIITTGAS</sequence>
<dbReference type="InterPro" id="IPR029429">
    <property type="entry name" value="BBS2_Mid"/>
</dbReference>
<dbReference type="Pfam" id="PF14783">
    <property type="entry name" value="BBS2_Mid"/>
    <property type="match status" value="1"/>
</dbReference>
<dbReference type="InterPro" id="IPR029333">
    <property type="entry name" value="BBS2_GAE_dom"/>
</dbReference>
<evidence type="ECO:0000313" key="15">
    <source>
        <dbReference type="EMBL" id="CAE1324616.1"/>
    </source>
</evidence>
<evidence type="ECO:0000259" key="13">
    <source>
        <dbReference type="Pfam" id="PF23351"/>
    </source>
</evidence>
<dbReference type="Pfam" id="PF14781">
    <property type="entry name" value="BBS2_N"/>
    <property type="match status" value="1"/>
</dbReference>
<accession>A0A812EFJ3</accession>
<evidence type="ECO:0000256" key="2">
    <source>
        <dbReference type="ARBA" id="ARBA00004245"/>
    </source>
</evidence>
<dbReference type="Proteomes" id="UP000597762">
    <property type="component" value="Unassembled WGS sequence"/>
</dbReference>
<dbReference type="InterPro" id="IPR055381">
    <property type="entry name" value="BBS2_CtH_dom"/>
</dbReference>
<evidence type="ECO:0000256" key="1">
    <source>
        <dbReference type="ARBA" id="ARBA00004138"/>
    </source>
</evidence>
<dbReference type="Pfam" id="PF14782">
    <property type="entry name" value="BBS2_GAE"/>
    <property type="match status" value="1"/>
</dbReference>
<comment type="subcellular location">
    <subcellularLocation>
        <location evidence="1">Cell projection</location>
        <location evidence="1">Cilium</location>
    </subcellularLocation>
    <subcellularLocation>
        <location evidence="2">Cytoplasm</location>
        <location evidence="2">Cytoskeleton</location>
    </subcellularLocation>
</comment>
<dbReference type="InterPro" id="IPR055379">
    <property type="entry name" value="BBS2_pf_dom"/>
</dbReference>
<keyword evidence="3 7" id="KW-0963">Cytoplasm</keyword>
<dbReference type="Pfam" id="PF23350">
    <property type="entry name" value="BBS2_pf"/>
    <property type="match status" value="1"/>
</dbReference>
<keyword evidence="6 7" id="KW-0966">Cell projection</keyword>
<dbReference type="FunFam" id="2.130.10.10:FF:000967">
    <property type="entry name" value="Bardet-Biedl syndrome 2 protein homolog"/>
    <property type="match status" value="1"/>
</dbReference>
<feature type="domain" description="BBS2 hairpin" evidence="14">
    <location>
        <begin position="566"/>
        <end position="663"/>
    </location>
</feature>
<evidence type="ECO:0000259" key="10">
    <source>
        <dbReference type="Pfam" id="PF14782"/>
    </source>
</evidence>
<proteinExistence type="predicted"/>
<feature type="domain" description="Ciliary BBSome complex subunit 2 middle region" evidence="11">
    <location>
        <begin position="145"/>
        <end position="252"/>
    </location>
</feature>
<reference evidence="15" key="1">
    <citation type="submission" date="2021-01" db="EMBL/GenBank/DDBJ databases">
        <authorList>
            <person name="Li R."/>
            <person name="Bekaert M."/>
        </authorList>
    </citation>
    <scope>NUCLEOTIDE SEQUENCE</scope>
    <source>
        <strain evidence="15">Farmed</strain>
    </source>
</reference>
<dbReference type="InterPro" id="IPR036322">
    <property type="entry name" value="WD40_repeat_dom_sf"/>
</dbReference>
<evidence type="ECO:0000259" key="9">
    <source>
        <dbReference type="Pfam" id="PF14781"/>
    </source>
</evidence>
<dbReference type="SUPFAM" id="SSF50978">
    <property type="entry name" value="WD40 repeat-like"/>
    <property type="match status" value="1"/>
</dbReference>
<evidence type="ECO:0000256" key="8">
    <source>
        <dbReference type="SAM" id="Coils"/>
    </source>
</evidence>
<dbReference type="GO" id="GO:0036064">
    <property type="term" value="C:ciliary basal body"/>
    <property type="evidence" value="ECO:0007669"/>
    <property type="project" value="TreeGrafter"/>
</dbReference>
<keyword evidence="5 7" id="KW-0206">Cytoskeleton</keyword>
<dbReference type="InterPro" id="IPR055380">
    <property type="entry name" value="BBS2_hp_dom"/>
</dbReference>
<comment type="caution">
    <text evidence="15">The sequence shown here is derived from an EMBL/GenBank/DDBJ whole genome shotgun (WGS) entry which is preliminary data.</text>
</comment>
<evidence type="ECO:0000256" key="5">
    <source>
        <dbReference type="ARBA" id="ARBA00023212"/>
    </source>
</evidence>
<keyword evidence="4 7" id="KW-0969">Cilium</keyword>
<evidence type="ECO:0000256" key="3">
    <source>
        <dbReference type="ARBA" id="ARBA00022490"/>
    </source>
</evidence>
<dbReference type="GO" id="GO:1905515">
    <property type="term" value="P:non-motile cilium assembly"/>
    <property type="evidence" value="ECO:0007669"/>
    <property type="project" value="InterPro"/>
</dbReference>
<evidence type="ECO:0000256" key="6">
    <source>
        <dbReference type="ARBA" id="ARBA00023273"/>
    </source>
</evidence>
<evidence type="ECO:0000256" key="7">
    <source>
        <dbReference type="PIRNR" id="PIRNR013684"/>
    </source>
</evidence>
<dbReference type="Pfam" id="PF23351">
    <property type="entry name" value="BBS2_CtH"/>
    <property type="match status" value="1"/>
</dbReference>
<dbReference type="AlphaFoldDB" id="A0A812EFJ3"/>
<feature type="domain" description="BBS2 C-terminal helix bundle" evidence="13">
    <location>
        <begin position="668"/>
        <end position="693"/>
    </location>
</feature>
<dbReference type="InterPro" id="IPR015943">
    <property type="entry name" value="WD40/YVTN_repeat-like_dom_sf"/>
</dbReference>
<keyword evidence="16" id="KW-1185">Reference proteome</keyword>
<dbReference type="PANTHER" id="PTHR32465:SF0">
    <property type="entry name" value="BARDET-BIEDL SYNDROME 2 PROTEIN"/>
    <property type="match status" value="1"/>
</dbReference>
<evidence type="ECO:0000313" key="16">
    <source>
        <dbReference type="Proteomes" id="UP000597762"/>
    </source>
</evidence>
<name>A0A812EFJ3_ACAPH</name>
<dbReference type="EMBL" id="CAHIKZ030005417">
    <property type="protein sequence ID" value="CAE1324616.1"/>
    <property type="molecule type" value="Genomic_DNA"/>
</dbReference>
<keyword evidence="8" id="KW-0175">Coiled coil</keyword>
<evidence type="ECO:0000259" key="12">
    <source>
        <dbReference type="Pfam" id="PF23350"/>
    </source>
</evidence>
<dbReference type="PIRSF" id="PIRSF013684">
    <property type="entry name" value="BBS2"/>
    <property type="match status" value="1"/>
</dbReference>